<feature type="compositionally biased region" description="Pro residues" evidence="1">
    <location>
        <begin position="130"/>
        <end position="145"/>
    </location>
</feature>
<evidence type="ECO:0000256" key="1">
    <source>
        <dbReference type="SAM" id="MobiDB-lite"/>
    </source>
</evidence>
<feature type="compositionally biased region" description="Low complexity" evidence="1">
    <location>
        <begin position="7"/>
        <end position="19"/>
    </location>
</feature>
<proteinExistence type="predicted"/>
<feature type="region of interest" description="Disordered" evidence="1">
    <location>
        <begin position="1"/>
        <end position="22"/>
    </location>
</feature>
<protein>
    <submittedName>
        <fullName evidence="2">Uncharacterized protein</fullName>
    </submittedName>
</protein>
<accession>A0A8T0QH30</accession>
<dbReference type="AlphaFoldDB" id="A0A8T0QH30"/>
<keyword evidence="3" id="KW-1185">Reference proteome</keyword>
<name>A0A8T0QH30_PANVG</name>
<feature type="region of interest" description="Disordered" evidence="1">
    <location>
        <begin position="118"/>
        <end position="152"/>
    </location>
</feature>
<comment type="caution">
    <text evidence="2">The sequence shown here is derived from an EMBL/GenBank/DDBJ whole genome shotgun (WGS) entry which is preliminary data.</text>
</comment>
<evidence type="ECO:0000313" key="3">
    <source>
        <dbReference type="Proteomes" id="UP000823388"/>
    </source>
</evidence>
<gene>
    <name evidence="2" type="ORF">PVAP13_7KG296875</name>
</gene>
<reference evidence="2" key="1">
    <citation type="submission" date="2020-05" db="EMBL/GenBank/DDBJ databases">
        <title>WGS assembly of Panicum virgatum.</title>
        <authorList>
            <person name="Lovell J.T."/>
            <person name="Jenkins J."/>
            <person name="Shu S."/>
            <person name="Juenger T.E."/>
            <person name="Schmutz J."/>
        </authorList>
    </citation>
    <scope>NUCLEOTIDE SEQUENCE</scope>
    <source>
        <strain evidence="2">AP13</strain>
    </source>
</reference>
<sequence length="274" mass="29723">MASTRCHGAAAAGARAHGGPPLAERCPCTTAPTARARVVGGERGGVLDRRGERRRVAALPNRAARTILQRLVGLPPLKSRSRSRVRVCLAELRLLQKRLRLFWWSGFWWSGSRFRKLARSSPSSPRLIRPLPPLAPPPSRPPPAPLASARAAALPTSARTAAGLRQIRRIPASARAAGLRPSRRLPAFARAAGLHHRGVRPRRRLLSPGEGKAVQGREELGGAAWSLDFVANRVRPAKRGLKIEPNSSSPPCRNRSQSRCWVGFPNLSPIPPSN</sequence>
<organism evidence="2 3">
    <name type="scientific">Panicum virgatum</name>
    <name type="common">Blackwell switchgrass</name>
    <dbReference type="NCBI Taxonomy" id="38727"/>
    <lineage>
        <taxon>Eukaryota</taxon>
        <taxon>Viridiplantae</taxon>
        <taxon>Streptophyta</taxon>
        <taxon>Embryophyta</taxon>
        <taxon>Tracheophyta</taxon>
        <taxon>Spermatophyta</taxon>
        <taxon>Magnoliopsida</taxon>
        <taxon>Liliopsida</taxon>
        <taxon>Poales</taxon>
        <taxon>Poaceae</taxon>
        <taxon>PACMAD clade</taxon>
        <taxon>Panicoideae</taxon>
        <taxon>Panicodae</taxon>
        <taxon>Paniceae</taxon>
        <taxon>Panicinae</taxon>
        <taxon>Panicum</taxon>
        <taxon>Panicum sect. Hiantes</taxon>
    </lineage>
</organism>
<dbReference type="EMBL" id="CM029049">
    <property type="protein sequence ID" value="KAG2572478.1"/>
    <property type="molecule type" value="Genomic_DNA"/>
</dbReference>
<feature type="compositionally biased region" description="Low complexity" evidence="1">
    <location>
        <begin position="119"/>
        <end position="129"/>
    </location>
</feature>
<evidence type="ECO:0000313" key="2">
    <source>
        <dbReference type="EMBL" id="KAG2572478.1"/>
    </source>
</evidence>
<dbReference type="Proteomes" id="UP000823388">
    <property type="component" value="Chromosome 7K"/>
</dbReference>